<keyword evidence="3 4" id="KW-0732">Signal</keyword>
<evidence type="ECO:0000256" key="1">
    <source>
        <dbReference type="ARBA" id="ARBA00007734"/>
    </source>
</evidence>
<feature type="signal peptide" evidence="4">
    <location>
        <begin position="1"/>
        <end position="20"/>
    </location>
</feature>
<organism evidence="6">
    <name type="scientific">Caulobacter sp. 73W</name>
    <dbReference type="NCBI Taxonomy" id="3161137"/>
    <lineage>
        <taxon>Bacteria</taxon>
        <taxon>Pseudomonadati</taxon>
        <taxon>Pseudomonadota</taxon>
        <taxon>Alphaproteobacteria</taxon>
        <taxon>Caulobacterales</taxon>
        <taxon>Caulobacteraceae</taxon>
        <taxon>Caulobacter</taxon>
    </lineage>
</organism>
<dbReference type="AlphaFoldDB" id="A0AB39KSL2"/>
<dbReference type="InterPro" id="IPR008939">
    <property type="entry name" value="Lytic_TGlycosylase_superhlx_U"/>
</dbReference>
<dbReference type="CDD" id="cd13401">
    <property type="entry name" value="Slt70-like"/>
    <property type="match status" value="1"/>
</dbReference>
<dbReference type="Gene3D" id="1.25.20.10">
    <property type="entry name" value="Bacterial muramidases"/>
    <property type="match status" value="1"/>
</dbReference>
<dbReference type="InterPro" id="IPR023346">
    <property type="entry name" value="Lysozyme-like_dom_sf"/>
</dbReference>
<comment type="similarity">
    <text evidence="1">Belongs to the transglycosylase Slt family.</text>
</comment>
<dbReference type="GO" id="GO:0042597">
    <property type="term" value="C:periplasmic space"/>
    <property type="evidence" value="ECO:0007669"/>
    <property type="project" value="InterPro"/>
</dbReference>
<dbReference type="RefSeq" id="WP_369059480.1">
    <property type="nucleotide sequence ID" value="NZ_CP158375.1"/>
</dbReference>
<dbReference type="PANTHER" id="PTHR37423">
    <property type="entry name" value="SOLUBLE LYTIC MUREIN TRANSGLYCOSYLASE-RELATED"/>
    <property type="match status" value="1"/>
</dbReference>
<reference evidence="6" key="1">
    <citation type="submission" date="2024-06" db="EMBL/GenBank/DDBJ databases">
        <title>Caulobacter inopinatus, sp. nov.</title>
        <authorList>
            <person name="Donachie S.P."/>
        </authorList>
    </citation>
    <scope>NUCLEOTIDE SEQUENCE</scope>
    <source>
        <strain evidence="6">73W</strain>
    </source>
</reference>
<dbReference type="EMBL" id="CP158375">
    <property type="protein sequence ID" value="XDO96639.1"/>
    <property type="molecule type" value="Genomic_DNA"/>
</dbReference>
<protein>
    <submittedName>
        <fullName evidence="6">Lytic transglycosylase domain-containing protein</fullName>
    </submittedName>
</protein>
<dbReference type="Gene3D" id="1.10.530.10">
    <property type="match status" value="1"/>
</dbReference>
<proteinExistence type="inferred from homology"/>
<evidence type="ECO:0000313" key="6">
    <source>
        <dbReference type="EMBL" id="XDO96639.1"/>
    </source>
</evidence>
<dbReference type="PANTHER" id="PTHR37423:SF2">
    <property type="entry name" value="MEMBRANE-BOUND LYTIC MUREIN TRANSGLYCOSYLASE C"/>
    <property type="match status" value="1"/>
</dbReference>
<sequence>MRRILVATGAVVLVNGVADAQTAMTAAQQTPTDSTPSYAAPSPTDAALLKSALDALRRGDTATLRSARVAAQDPLTRKIITWALADAAPEQLGFYELDNARRDLDGWPRAAKRQSAAEKLLGTAGLDPARTIAWFGGAEPTTAQGAITLANAYRAQGRQAEATTLIKRFWRERVFEADAQRSMLAQFSDVLTMDDHIRRADILLYGQQGPATRDMIAMLPASEQAAAAVRIAFRNGASNANDLLATLTPEQQTQPGVAFERAAFLRKKGLDQAALGLVRYFPIPPTAEAESRVWTERKMLIVSSLRNGDASGAYNAAANAGLSDGADAAEAEFYAGWLALTRLKNPELAGRHFAQITGIGQSPITRSRGFYWQGRAAEAAGDMIGAQSAYGEGAQYQTAFYGQLAAERAGLQQLVLGKDPIPTAADKARFESRELVRAARLMLSAGARDSFRGFVLYIDDILPNAEESALLVDMARATGDQDLAMRAARAAAQRGFTLPERGYPIISLPELPAGSAENAFVFSIARQESNFDTSAVSAPGARGLMQLMPGTASDTARKLGESYSLQRLHEAEYNLRLGSRYLGQMVDRFSGSYIMAAAAYNAGPGRPPQWVAFCGDPRGGSVDPLDFIECIPFSETRNYVMRTLETMQVYRARLNGGTAPLMLSSDLKRGGYSYTAAATTASASQ</sequence>
<dbReference type="InterPro" id="IPR008258">
    <property type="entry name" value="Transglycosylase_SLT_dom_1"/>
</dbReference>
<name>A0AB39KSL2_9CAUL</name>
<feature type="domain" description="Transglycosylase SLT" evidence="5">
    <location>
        <begin position="517"/>
        <end position="611"/>
    </location>
</feature>
<feature type="chain" id="PRO_5044213284" evidence="4">
    <location>
        <begin position="21"/>
        <end position="685"/>
    </location>
</feature>
<dbReference type="GO" id="GO:0004553">
    <property type="term" value="F:hydrolase activity, hydrolyzing O-glycosyl compounds"/>
    <property type="evidence" value="ECO:0007669"/>
    <property type="project" value="InterPro"/>
</dbReference>
<evidence type="ECO:0000256" key="2">
    <source>
        <dbReference type="ARBA" id="ARBA00009387"/>
    </source>
</evidence>
<accession>A0AB39KSL2</accession>
<gene>
    <name evidence="6" type="ORF">ABOZ73_18020</name>
</gene>
<evidence type="ECO:0000256" key="4">
    <source>
        <dbReference type="SAM" id="SignalP"/>
    </source>
</evidence>
<comment type="similarity">
    <text evidence="2">Belongs to the virb1 family.</text>
</comment>
<dbReference type="Pfam" id="PF01464">
    <property type="entry name" value="SLT"/>
    <property type="match status" value="1"/>
</dbReference>
<evidence type="ECO:0000259" key="5">
    <source>
        <dbReference type="Pfam" id="PF01464"/>
    </source>
</evidence>
<dbReference type="SUPFAM" id="SSF48435">
    <property type="entry name" value="Bacterial muramidases"/>
    <property type="match status" value="1"/>
</dbReference>
<dbReference type="SUPFAM" id="SSF53955">
    <property type="entry name" value="Lysozyme-like"/>
    <property type="match status" value="1"/>
</dbReference>
<evidence type="ECO:0000256" key="3">
    <source>
        <dbReference type="ARBA" id="ARBA00022729"/>
    </source>
</evidence>